<keyword evidence="2" id="KW-1185">Reference proteome</keyword>
<proteinExistence type="predicted"/>
<name>A0AA41Z3F5_9HYPH</name>
<organism evidence="1 2">
    <name type="scientific">Lichenifustis flavocetrariae</name>
    <dbReference type="NCBI Taxonomy" id="2949735"/>
    <lineage>
        <taxon>Bacteria</taxon>
        <taxon>Pseudomonadati</taxon>
        <taxon>Pseudomonadota</taxon>
        <taxon>Alphaproteobacteria</taxon>
        <taxon>Hyphomicrobiales</taxon>
        <taxon>Lichenihabitantaceae</taxon>
        <taxon>Lichenifustis</taxon>
    </lineage>
</organism>
<dbReference type="RefSeq" id="WP_282589390.1">
    <property type="nucleotide sequence ID" value="NZ_JAMOIM010000083.1"/>
</dbReference>
<sequence length="60" mass="6563">GNPDRATLGERPLSETAKRGLNISVGRTAARPLYGWMVKMRTVATERIAYRADELGNSST</sequence>
<gene>
    <name evidence="1" type="ORF">M8523_34710</name>
</gene>
<protein>
    <submittedName>
        <fullName evidence="1">Uncharacterized protein</fullName>
    </submittedName>
</protein>
<dbReference type="EMBL" id="JAMOIM010000083">
    <property type="protein sequence ID" value="MCW6513014.1"/>
    <property type="molecule type" value="Genomic_DNA"/>
</dbReference>
<feature type="non-terminal residue" evidence="1">
    <location>
        <position position="1"/>
    </location>
</feature>
<evidence type="ECO:0000313" key="2">
    <source>
        <dbReference type="Proteomes" id="UP001165667"/>
    </source>
</evidence>
<reference evidence="1" key="1">
    <citation type="submission" date="2022-05" db="EMBL/GenBank/DDBJ databases">
        <authorList>
            <person name="Pankratov T."/>
        </authorList>
    </citation>
    <scope>NUCLEOTIDE SEQUENCE</scope>
    <source>
        <strain evidence="1">BP6-180914</strain>
    </source>
</reference>
<dbReference type="AlphaFoldDB" id="A0AA41Z3F5"/>
<accession>A0AA41Z3F5</accession>
<dbReference type="Proteomes" id="UP001165667">
    <property type="component" value="Unassembled WGS sequence"/>
</dbReference>
<comment type="caution">
    <text evidence="1">The sequence shown here is derived from an EMBL/GenBank/DDBJ whole genome shotgun (WGS) entry which is preliminary data.</text>
</comment>
<evidence type="ECO:0000313" key="1">
    <source>
        <dbReference type="EMBL" id="MCW6513014.1"/>
    </source>
</evidence>